<feature type="repeat" description="WD" evidence="7">
    <location>
        <begin position="233"/>
        <end position="259"/>
    </location>
</feature>
<gene>
    <name evidence="9" type="ORF">CYBJADRAFT_195165</name>
</gene>
<evidence type="ECO:0000256" key="2">
    <source>
        <dbReference type="ARBA" id="ARBA00022574"/>
    </source>
</evidence>
<dbReference type="Pfam" id="PF00400">
    <property type="entry name" value="WD40"/>
    <property type="match status" value="3"/>
</dbReference>
<dbReference type="InterPro" id="IPR015943">
    <property type="entry name" value="WD40/YVTN_repeat-like_dom_sf"/>
</dbReference>
<reference evidence="9 10" key="1">
    <citation type="journal article" date="2016" name="Proc. Natl. Acad. Sci. U.S.A.">
        <title>Comparative genomics of biotechnologically important yeasts.</title>
        <authorList>
            <person name="Riley R."/>
            <person name="Haridas S."/>
            <person name="Wolfe K.H."/>
            <person name="Lopes M.R."/>
            <person name="Hittinger C.T."/>
            <person name="Goeker M."/>
            <person name="Salamov A.A."/>
            <person name="Wisecaver J.H."/>
            <person name="Long T.M."/>
            <person name="Calvey C.H."/>
            <person name="Aerts A.L."/>
            <person name="Barry K.W."/>
            <person name="Choi C."/>
            <person name="Clum A."/>
            <person name="Coughlan A.Y."/>
            <person name="Deshpande S."/>
            <person name="Douglass A.P."/>
            <person name="Hanson S.J."/>
            <person name="Klenk H.-P."/>
            <person name="LaButti K.M."/>
            <person name="Lapidus A."/>
            <person name="Lindquist E.A."/>
            <person name="Lipzen A.M."/>
            <person name="Meier-Kolthoff J.P."/>
            <person name="Ohm R.A."/>
            <person name="Otillar R.P."/>
            <person name="Pangilinan J.L."/>
            <person name="Peng Y."/>
            <person name="Rokas A."/>
            <person name="Rosa C.A."/>
            <person name="Scheuner C."/>
            <person name="Sibirny A.A."/>
            <person name="Slot J.C."/>
            <person name="Stielow J.B."/>
            <person name="Sun H."/>
            <person name="Kurtzman C.P."/>
            <person name="Blackwell M."/>
            <person name="Grigoriev I.V."/>
            <person name="Jeffries T.W."/>
        </authorList>
    </citation>
    <scope>NUCLEOTIDE SEQUENCE [LARGE SCALE GENOMIC DNA]</scope>
    <source>
        <strain evidence="10">ATCC 18201 / CBS 1600 / BCRC 20928 / JCM 3617 / NBRC 0987 / NRRL Y-1542</strain>
    </source>
</reference>
<evidence type="ECO:0000256" key="1">
    <source>
        <dbReference type="ARBA" id="ARBA00006247"/>
    </source>
</evidence>
<dbReference type="EMBL" id="KV453940">
    <property type="protein sequence ID" value="ODV71535.1"/>
    <property type="molecule type" value="Genomic_DNA"/>
</dbReference>
<keyword evidence="6" id="KW-0378">Hydrolase</keyword>
<accession>A0A1E4RWS3</accession>
<dbReference type="SMART" id="SM00320">
    <property type="entry name" value="WD40"/>
    <property type="match status" value="6"/>
</dbReference>
<dbReference type="PANTHER" id="PTHR43270:SF8">
    <property type="entry name" value="DI- AND TRIPEPTIDASE DUG2-RELATED"/>
    <property type="match status" value="1"/>
</dbReference>
<feature type="repeat" description="WD" evidence="7">
    <location>
        <begin position="367"/>
        <end position="390"/>
    </location>
</feature>
<dbReference type="GeneID" id="30991941"/>
<dbReference type="OrthoDB" id="7832001at2759"/>
<dbReference type="Pfam" id="PF07687">
    <property type="entry name" value="M20_dimer"/>
    <property type="match status" value="1"/>
</dbReference>
<evidence type="ECO:0000259" key="8">
    <source>
        <dbReference type="Pfam" id="PF07687"/>
    </source>
</evidence>
<dbReference type="InterPro" id="IPR001680">
    <property type="entry name" value="WD40_rpt"/>
</dbReference>
<evidence type="ECO:0000256" key="7">
    <source>
        <dbReference type="PROSITE-ProRule" id="PRU00221"/>
    </source>
</evidence>
<comment type="similarity">
    <text evidence="1">Belongs to the peptidase M20A family.</text>
</comment>
<feature type="repeat" description="WD" evidence="7">
    <location>
        <begin position="87"/>
        <end position="128"/>
    </location>
</feature>
<dbReference type="GO" id="GO:0006751">
    <property type="term" value="P:glutathione catabolic process"/>
    <property type="evidence" value="ECO:0007669"/>
    <property type="project" value="InterPro"/>
</dbReference>
<organism evidence="9 10">
    <name type="scientific">Cyberlindnera jadinii (strain ATCC 18201 / CBS 1600 / BCRC 20928 / JCM 3617 / NBRC 0987 / NRRL Y-1542)</name>
    <name type="common">Torula yeast</name>
    <name type="synonym">Candida utilis</name>
    <dbReference type="NCBI Taxonomy" id="983966"/>
    <lineage>
        <taxon>Eukaryota</taxon>
        <taxon>Fungi</taxon>
        <taxon>Dikarya</taxon>
        <taxon>Ascomycota</taxon>
        <taxon>Saccharomycotina</taxon>
        <taxon>Saccharomycetes</taxon>
        <taxon>Phaffomycetales</taxon>
        <taxon>Phaffomycetaceae</taxon>
        <taxon>Cyberlindnera</taxon>
    </lineage>
</organism>
<keyword evidence="3" id="KW-0645">Protease</keyword>
<dbReference type="InterPro" id="IPR036322">
    <property type="entry name" value="WD40_repeat_dom_sf"/>
</dbReference>
<dbReference type="Gene3D" id="3.30.70.360">
    <property type="match status" value="1"/>
</dbReference>
<dbReference type="PROSITE" id="PS50082">
    <property type="entry name" value="WD_REPEATS_2"/>
    <property type="match status" value="3"/>
</dbReference>
<evidence type="ECO:0000256" key="6">
    <source>
        <dbReference type="ARBA" id="ARBA00022801"/>
    </source>
</evidence>
<dbReference type="PRINTS" id="PR00320">
    <property type="entry name" value="GPROTEINBRPT"/>
</dbReference>
<dbReference type="PROSITE" id="PS00678">
    <property type="entry name" value="WD_REPEATS_1"/>
    <property type="match status" value="3"/>
</dbReference>
<evidence type="ECO:0000313" key="9">
    <source>
        <dbReference type="EMBL" id="ODV71535.1"/>
    </source>
</evidence>
<dbReference type="PANTHER" id="PTHR43270">
    <property type="entry name" value="BETA-ALA-HIS DIPEPTIDASE"/>
    <property type="match status" value="1"/>
</dbReference>
<keyword evidence="10" id="KW-1185">Reference proteome</keyword>
<dbReference type="GO" id="GO:0008233">
    <property type="term" value="F:peptidase activity"/>
    <property type="evidence" value="ECO:0007669"/>
    <property type="project" value="UniProtKB-KW"/>
</dbReference>
<dbReference type="OMA" id="HATVCVD"/>
<proteinExistence type="inferred from homology"/>
<dbReference type="Gene3D" id="3.40.630.10">
    <property type="entry name" value="Zn peptidases"/>
    <property type="match status" value="1"/>
</dbReference>
<dbReference type="GO" id="GO:0006508">
    <property type="term" value="P:proteolysis"/>
    <property type="evidence" value="ECO:0007669"/>
    <property type="project" value="UniProtKB-KW"/>
</dbReference>
<dbReference type="InterPro" id="IPR002933">
    <property type="entry name" value="Peptidase_M20"/>
</dbReference>
<evidence type="ECO:0000256" key="3">
    <source>
        <dbReference type="ARBA" id="ARBA00022670"/>
    </source>
</evidence>
<dbReference type="STRING" id="983966.A0A1E4RWS3"/>
<dbReference type="SUPFAM" id="SSF50978">
    <property type="entry name" value="WD40 repeat-like"/>
    <property type="match status" value="1"/>
</dbReference>
<dbReference type="PROSITE" id="PS50294">
    <property type="entry name" value="WD_REPEATS_REGION"/>
    <property type="match status" value="1"/>
</dbReference>
<keyword evidence="2 7" id="KW-0853">WD repeat</keyword>
<evidence type="ECO:0000313" key="10">
    <source>
        <dbReference type="Proteomes" id="UP000094389"/>
    </source>
</evidence>
<evidence type="ECO:0000256" key="4">
    <source>
        <dbReference type="ARBA" id="ARBA00022723"/>
    </source>
</evidence>
<sequence>MSCHEALEAGPLAPRFLPLHPKIPFERLTVGEPDPSTEDELLVHRWHHDHSVLSTVAFPTLGLLFCGTYDHQIMVLDMDTFERRGTLRGHTGSVLCLAKSSDEKFLFSGGSDSLVKVWDVVELKETHTIYSLVDIGDIFSLCWCDANKTIYFGCQNASILFIEFDSEMNTGDPNSLPSNRFDKFFDSKGPTGAISSSKKSVELQKTTRLIEVPSSGIMSYAHNGFIYTMKVFDGTFLITGGGDGLVHIWDLRSAKGPQLVRTFDNDDSVLSIALQGNFLYCGMANGQLKQWDLQTSQQIMTLQNETDDSDNDEEDNLTIAVADYCIFKASRNGVSKWRFGSSPRHFWEAHQGQVLTSEVFTRDKKTYLVTGGDDSSVALWNITNANTPTHAHRKSIVDTDNESLLQHLNEFVSFRTVSKNPEYFIDESRRCAHYLTNLFTKFGAESELLPVDNGNPIVYACFKGQQTQDGSKRPRILWYGHYDVIEAEDSLAWKSDPFKMNSTDGYLYGRGVSDNKGPILAAIYAVADILQTGELTSDIIFLIEGEEECGSFGFQQTIKNNVEKIGEVDWVMLSNSYWLDDTTPCLNYGLRGVLSATVEISSDSPDRHSGVEGGVSREPTMDLIKLFSKLTDDNGRVLIPQFYDTIKELTPEEEKLYDHICSKSTVPINKETLLAKWKFPSLTVHKIDVSGPGNNTVIPKSSTGYISLRIVPEQNIDGIKLSFLKFLKESFAQLQSDNHMTTKIIHEAEPWLGERGNAAYKILESEILKEWGAEPFYVREGGSIPSVRFLEKIFKAPAAQVPCGQSTDNAHLDNERLRVANLYALRRILKGSFKRLPKTQLA</sequence>
<keyword evidence="4" id="KW-0479">Metal-binding</keyword>
<dbReference type="InterPro" id="IPR011650">
    <property type="entry name" value="Peptidase_M20_dimer"/>
</dbReference>
<dbReference type="InterPro" id="IPR017149">
    <property type="entry name" value="GSH_degradosome_Dug2"/>
</dbReference>
<dbReference type="InterPro" id="IPR019775">
    <property type="entry name" value="WD40_repeat_CS"/>
</dbReference>
<name>A0A1E4RWS3_CYBJN</name>
<dbReference type="Gene3D" id="2.130.10.10">
    <property type="entry name" value="YVTN repeat-like/Quinoprotein amine dehydrogenase"/>
    <property type="match status" value="2"/>
</dbReference>
<dbReference type="InterPro" id="IPR020472">
    <property type="entry name" value="WD40_PAC1"/>
</dbReference>
<dbReference type="Proteomes" id="UP000094389">
    <property type="component" value="Unassembled WGS sequence"/>
</dbReference>
<feature type="domain" description="Peptidase M20 dimerisation" evidence="8">
    <location>
        <begin position="588"/>
        <end position="730"/>
    </location>
</feature>
<dbReference type="Pfam" id="PF01546">
    <property type="entry name" value="Peptidase_M20"/>
    <property type="match status" value="1"/>
</dbReference>
<dbReference type="RefSeq" id="XP_020068574.1">
    <property type="nucleotide sequence ID" value="XM_020217545.1"/>
</dbReference>
<keyword evidence="5" id="KW-0677">Repeat</keyword>
<dbReference type="PIRSF" id="PIRSF037237">
    <property type="entry name" value="Peptidase_WD_repeats_DUG2"/>
    <property type="match status" value="1"/>
</dbReference>
<dbReference type="AlphaFoldDB" id="A0A1E4RWS3"/>
<dbReference type="GO" id="GO:0046872">
    <property type="term" value="F:metal ion binding"/>
    <property type="evidence" value="ECO:0007669"/>
    <property type="project" value="UniProtKB-KW"/>
</dbReference>
<dbReference type="SUPFAM" id="SSF53187">
    <property type="entry name" value="Zn-dependent exopeptidases"/>
    <property type="match status" value="1"/>
</dbReference>
<protein>
    <submittedName>
        <fullName evidence="9">Glutathione degradosome</fullName>
    </submittedName>
</protein>
<evidence type="ECO:0000256" key="5">
    <source>
        <dbReference type="ARBA" id="ARBA00022737"/>
    </source>
</evidence>
<dbReference type="InterPro" id="IPR051458">
    <property type="entry name" value="Cyt/Met_Dipeptidase"/>
</dbReference>